<dbReference type="PROSITE" id="PS50850">
    <property type="entry name" value="MFS"/>
    <property type="match status" value="1"/>
</dbReference>
<evidence type="ECO:0000256" key="4">
    <source>
        <dbReference type="ARBA" id="ARBA00022989"/>
    </source>
</evidence>
<dbReference type="AlphaFoldDB" id="A0A6G3ZW26"/>
<comment type="caution">
    <text evidence="8">The sequence shown here is derived from an EMBL/GenBank/DDBJ whole genome shotgun (WGS) entry which is preliminary data.</text>
</comment>
<dbReference type="GO" id="GO:0022857">
    <property type="term" value="F:transmembrane transporter activity"/>
    <property type="evidence" value="ECO:0007669"/>
    <property type="project" value="InterPro"/>
</dbReference>
<evidence type="ECO:0000256" key="5">
    <source>
        <dbReference type="ARBA" id="ARBA00023136"/>
    </source>
</evidence>
<keyword evidence="3 6" id="KW-0812">Transmembrane</keyword>
<evidence type="ECO:0000259" key="7">
    <source>
        <dbReference type="PROSITE" id="PS50850"/>
    </source>
</evidence>
<evidence type="ECO:0000256" key="2">
    <source>
        <dbReference type="ARBA" id="ARBA00022448"/>
    </source>
</evidence>
<feature type="transmembrane region" description="Helical" evidence="6">
    <location>
        <begin position="6"/>
        <end position="25"/>
    </location>
</feature>
<dbReference type="InterPro" id="IPR020846">
    <property type="entry name" value="MFS_dom"/>
</dbReference>
<dbReference type="GO" id="GO:0005886">
    <property type="term" value="C:plasma membrane"/>
    <property type="evidence" value="ECO:0007669"/>
    <property type="project" value="UniProtKB-SubCell"/>
</dbReference>
<dbReference type="EMBL" id="JAAIKC010000002">
    <property type="protein sequence ID" value="NEW06248.1"/>
    <property type="molecule type" value="Genomic_DNA"/>
</dbReference>
<comment type="subcellular location">
    <subcellularLocation>
        <location evidence="1">Cell membrane</location>
        <topology evidence="1">Multi-pass membrane protein</topology>
    </subcellularLocation>
</comment>
<accession>A0A6G3ZW26</accession>
<gene>
    <name evidence="8" type="ORF">GK047_09515</name>
</gene>
<keyword evidence="5 6" id="KW-0472">Membrane</keyword>
<evidence type="ECO:0000313" key="8">
    <source>
        <dbReference type="EMBL" id="NEW06248.1"/>
    </source>
</evidence>
<dbReference type="InterPro" id="IPR036259">
    <property type="entry name" value="MFS_trans_sf"/>
</dbReference>
<sequence length="45" mass="4775">MRREIQGAGASAIPALIMVVVARYFSAADRGKIFGLLTSTVSFAM</sequence>
<evidence type="ECO:0000256" key="3">
    <source>
        <dbReference type="ARBA" id="ARBA00022692"/>
    </source>
</evidence>
<dbReference type="RefSeq" id="WP_163944728.1">
    <property type="nucleotide sequence ID" value="NZ_JAAIKC010000002.1"/>
</dbReference>
<protein>
    <recommendedName>
        <fullName evidence="7">Major facilitator superfamily (MFS) profile domain-containing protein</fullName>
    </recommendedName>
</protein>
<name>A0A6G3ZW26_9BACL</name>
<dbReference type="PRINTS" id="PR01036">
    <property type="entry name" value="TCRTETB"/>
</dbReference>
<reference evidence="8" key="1">
    <citation type="submission" date="2020-02" db="EMBL/GenBank/DDBJ databases">
        <authorList>
            <person name="Shen X.-R."/>
            <person name="Zhang Y.-X."/>
        </authorList>
    </citation>
    <scope>NUCLEOTIDE SEQUENCE</scope>
    <source>
        <strain evidence="8">SYP-B3998</strain>
    </source>
</reference>
<proteinExistence type="predicted"/>
<evidence type="ECO:0000256" key="1">
    <source>
        <dbReference type="ARBA" id="ARBA00004651"/>
    </source>
</evidence>
<feature type="domain" description="Major facilitator superfamily (MFS) profile" evidence="7">
    <location>
        <begin position="1"/>
        <end position="45"/>
    </location>
</feature>
<dbReference type="SUPFAM" id="SSF103473">
    <property type="entry name" value="MFS general substrate transporter"/>
    <property type="match status" value="1"/>
</dbReference>
<evidence type="ECO:0000256" key="6">
    <source>
        <dbReference type="SAM" id="Phobius"/>
    </source>
</evidence>
<keyword evidence="4 6" id="KW-1133">Transmembrane helix</keyword>
<organism evidence="8">
    <name type="scientific">Paenibacillus sp. SYP-B3998</name>
    <dbReference type="NCBI Taxonomy" id="2678564"/>
    <lineage>
        <taxon>Bacteria</taxon>
        <taxon>Bacillati</taxon>
        <taxon>Bacillota</taxon>
        <taxon>Bacilli</taxon>
        <taxon>Bacillales</taxon>
        <taxon>Paenibacillaceae</taxon>
        <taxon>Paenibacillus</taxon>
    </lineage>
</organism>
<keyword evidence="2" id="KW-0813">Transport</keyword>